<evidence type="ECO:0000313" key="3">
    <source>
        <dbReference type="EMBL" id="JAD75567.1"/>
    </source>
</evidence>
<proteinExistence type="inferred from homology"/>
<evidence type="ECO:0000256" key="1">
    <source>
        <dbReference type="RuleBase" id="RU363044"/>
    </source>
</evidence>
<dbReference type="GO" id="GO:0006310">
    <property type="term" value="P:DNA recombination"/>
    <property type="evidence" value="ECO:0007669"/>
    <property type="project" value="UniProtKB-KW"/>
</dbReference>
<reference evidence="3" key="2">
    <citation type="journal article" date="2015" name="Data Brief">
        <title>Shoot transcriptome of the giant reed, Arundo donax.</title>
        <authorList>
            <person name="Barrero R.A."/>
            <person name="Guerrero F.D."/>
            <person name="Moolhuijzen P."/>
            <person name="Goolsby J.A."/>
            <person name="Tidwell J."/>
            <person name="Bellgard S.E."/>
            <person name="Bellgard M.I."/>
        </authorList>
    </citation>
    <scope>NUCLEOTIDE SEQUENCE</scope>
    <source>
        <tissue evidence="3">Shoot tissue taken approximately 20 cm above the soil surface</tissue>
    </source>
</reference>
<dbReference type="GO" id="GO:0006281">
    <property type="term" value="P:DNA repair"/>
    <property type="evidence" value="ECO:0007669"/>
    <property type="project" value="UniProtKB-KW"/>
</dbReference>
<dbReference type="EC" id="5.6.2.3" evidence="1"/>
<keyword evidence="1" id="KW-0067">ATP-binding</keyword>
<dbReference type="PANTHER" id="PTHR10492">
    <property type="match status" value="1"/>
</dbReference>
<dbReference type="EMBL" id="GBRH01222328">
    <property type="protein sequence ID" value="JAD75567.1"/>
    <property type="molecule type" value="Transcribed_RNA"/>
</dbReference>
<reference evidence="3" key="1">
    <citation type="submission" date="2014-09" db="EMBL/GenBank/DDBJ databases">
        <authorList>
            <person name="Magalhaes I.L.F."/>
            <person name="Oliveira U."/>
            <person name="Santos F.R."/>
            <person name="Vidigal T.H.D.A."/>
            <person name="Brescovit A.D."/>
            <person name="Santos A.J."/>
        </authorList>
    </citation>
    <scope>NUCLEOTIDE SEQUENCE</scope>
    <source>
        <tissue evidence="3">Shoot tissue taken approximately 20 cm above the soil surface</tissue>
    </source>
</reference>
<comment type="similarity">
    <text evidence="1">Belongs to the helicase family.</text>
</comment>
<accession>A0A0A9CVR0</accession>
<dbReference type="GO" id="GO:0016887">
    <property type="term" value="F:ATP hydrolysis activity"/>
    <property type="evidence" value="ECO:0007669"/>
    <property type="project" value="RHEA"/>
</dbReference>
<dbReference type="Pfam" id="PF05970">
    <property type="entry name" value="PIF1"/>
    <property type="match status" value="1"/>
</dbReference>
<keyword evidence="1" id="KW-0234">DNA repair</keyword>
<dbReference type="SUPFAM" id="SSF52540">
    <property type="entry name" value="P-loop containing nucleoside triphosphate hydrolases"/>
    <property type="match status" value="1"/>
</dbReference>
<dbReference type="GO" id="GO:0043139">
    <property type="term" value="F:5'-3' DNA helicase activity"/>
    <property type="evidence" value="ECO:0007669"/>
    <property type="project" value="UniProtKB-EC"/>
</dbReference>
<name>A0A0A9CVR0_ARUDO</name>
<comment type="catalytic activity">
    <reaction evidence="1">
        <text>ATP + H2O = ADP + phosphate + H(+)</text>
        <dbReference type="Rhea" id="RHEA:13065"/>
        <dbReference type="ChEBI" id="CHEBI:15377"/>
        <dbReference type="ChEBI" id="CHEBI:15378"/>
        <dbReference type="ChEBI" id="CHEBI:30616"/>
        <dbReference type="ChEBI" id="CHEBI:43474"/>
        <dbReference type="ChEBI" id="CHEBI:456216"/>
        <dbReference type="EC" id="5.6.2.3"/>
    </reaction>
</comment>
<feature type="domain" description="DNA helicase Pif1-like DEAD-box helicase" evidence="2">
    <location>
        <begin position="171"/>
        <end position="225"/>
    </location>
</feature>
<dbReference type="GO" id="GO:0000723">
    <property type="term" value="P:telomere maintenance"/>
    <property type="evidence" value="ECO:0007669"/>
    <property type="project" value="InterPro"/>
</dbReference>
<sequence length="228" mass="25680">MLLHICKGAKSYSDIRTVEGQLYPTFQAACQALGLLGDDREWSSAMIDAAHWALAYLLRELFVTILLFCDVSSPLAFFEEHISIMGEDATYHATCGRSLLPASSLMRHVRSYVISEIDKLLTNAGYSLEHFNLPQPTLGSTPIYGNRLLMDEQEYDLNKISVEAIEQLSRLNMNQRHVYDAIMHSVNNKIGHTFFVYGYGGTGKTFLWNTLLNNIRAQGKIALEVLLE</sequence>
<dbReference type="InterPro" id="IPR010285">
    <property type="entry name" value="DNA_helicase_pif1-like_DEAD"/>
</dbReference>
<dbReference type="PANTHER" id="PTHR10492:SF57">
    <property type="entry name" value="ATP-DEPENDENT DNA HELICASE"/>
    <property type="match status" value="1"/>
</dbReference>
<keyword evidence="1" id="KW-0547">Nucleotide-binding</keyword>
<comment type="cofactor">
    <cofactor evidence="1">
        <name>Mg(2+)</name>
        <dbReference type="ChEBI" id="CHEBI:18420"/>
    </cofactor>
</comment>
<evidence type="ECO:0000259" key="2">
    <source>
        <dbReference type="Pfam" id="PF05970"/>
    </source>
</evidence>
<keyword evidence="1" id="KW-0227">DNA damage</keyword>
<organism evidence="3">
    <name type="scientific">Arundo donax</name>
    <name type="common">Giant reed</name>
    <name type="synonym">Donax arundinaceus</name>
    <dbReference type="NCBI Taxonomy" id="35708"/>
    <lineage>
        <taxon>Eukaryota</taxon>
        <taxon>Viridiplantae</taxon>
        <taxon>Streptophyta</taxon>
        <taxon>Embryophyta</taxon>
        <taxon>Tracheophyta</taxon>
        <taxon>Spermatophyta</taxon>
        <taxon>Magnoliopsida</taxon>
        <taxon>Liliopsida</taxon>
        <taxon>Poales</taxon>
        <taxon>Poaceae</taxon>
        <taxon>PACMAD clade</taxon>
        <taxon>Arundinoideae</taxon>
        <taxon>Arundineae</taxon>
        <taxon>Arundo</taxon>
    </lineage>
</organism>
<dbReference type="AlphaFoldDB" id="A0A0A9CVR0"/>
<dbReference type="GO" id="GO:0005524">
    <property type="term" value="F:ATP binding"/>
    <property type="evidence" value="ECO:0007669"/>
    <property type="project" value="UniProtKB-KW"/>
</dbReference>
<keyword evidence="1" id="KW-0233">DNA recombination</keyword>
<protein>
    <recommendedName>
        <fullName evidence="1">ATP-dependent DNA helicase</fullName>
        <ecNumber evidence="1">5.6.2.3</ecNumber>
    </recommendedName>
</protein>
<dbReference type="Gene3D" id="3.40.50.300">
    <property type="entry name" value="P-loop containing nucleotide triphosphate hydrolases"/>
    <property type="match status" value="1"/>
</dbReference>
<keyword evidence="1" id="KW-0378">Hydrolase</keyword>
<dbReference type="InterPro" id="IPR027417">
    <property type="entry name" value="P-loop_NTPase"/>
</dbReference>
<keyword evidence="1" id="KW-0347">Helicase</keyword>